<dbReference type="Pfam" id="PF05147">
    <property type="entry name" value="LANC_like"/>
    <property type="match status" value="1"/>
</dbReference>
<feature type="region of interest" description="Disordered" evidence="8">
    <location>
        <begin position="444"/>
        <end position="470"/>
    </location>
</feature>
<feature type="compositionally biased region" description="Basic residues" evidence="8">
    <location>
        <begin position="456"/>
        <end position="465"/>
    </location>
</feature>
<dbReference type="GO" id="GO:0046872">
    <property type="term" value="F:metal ion binding"/>
    <property type="evidence" value="ECO:0007669"/>
    <property type="project" value="UniProtKB-KW"/>
</dbReference>
<feature type="region of interest" description="Disordered" evidence="8">
    <location>
        <begin position="558"/>
        <end position="591"/>
    </location>
</feature>
<dbReference type="Pfam" id="PF25816">
    <property type="entry name" value="RamC_N"/>
    <property type="match status" value="1"/>
</dbReference>
<dbReference type="GO" id="GO:0004674">
    <property type="term" value="F:protein serine/threonine kinase activity"/>
    <property type="evidence" value="ECO:0007669"/>
    <property type="project" value="UniProtKB-KW"/>
</dbReference>
<keyword evidence="4" id="KW-0547">Nucleotide-binding</keyword>
<dbReference type="InterPro" id="IPR000719">
    <property type="entry name" value="Prot_kinase_dom"/>
</dbReference>
<gene>
    <name evidence="10" type="primary">lanL</name>
    <name evidence="10" type="ORF">LZ495_39095</name>
</gene>
<feature type="binding site" evidence="7">
    <location>
        <position position="857"/>
    </location>
    <ligand>
        <name>Zn(2+)</name>
        <dbReference type="ChEBI" id="CHEBI:29105"/>
    </ligand>
</feature>
<dbReference type="PROSITE" id="PS50011">
    <property type="entry name" value="PROTEIN_KINASE_DOM"/>
    <property type="match status" value="1"/>
</dbReference>
<dbReference type="PANTHER" id="PTHR43289">
    <property type="entry name" value="MITOGEN-ACTIVATED PROTEIN KINASE KINASE KINASE 20-RELATED"/>
    <property type="match status" value="1"/>
</dbReference>
<keyword evidence="5" id="KW-0418">Kinase</keyword>
<dbReference type="SMART" id="SM01260">
    <property type="entry name" value="LANC_like"/>
    <property type="match status" value="1"/>
</dbReference>
<evidence type="ECO:0000256" key="4">
    <source>
        <dbReference type="ARBA" id="ARBA00022741"/>
    </source>
</evidence>
<dbReference type="RefSeq" id="WP_235057972.1">
    <property type="nucleotide sequence ID" value="NZ_JAKFHA010000045.1"/>
</dbReference>
<evidence type="ECO:0000256" key="2">
    <source>
        <dbReference type="ARBA" id="ARBA00022527"/>
    </source>
</evidence>
<feature type="region of interest" description="Disordered" evidence="8">
    <location>
        <begin position="1062"/>
        <end position="1090"/>
    </location>
</feature>
<protein>
    <recommendedName>
        <fullName evidence="1">non-specific serine/threonine protein kinase</fullName>
        <ecNumber evidence="1">2.7.11.1</ecNumber>
    </recommendedName>
</protein>
<accession>A0AA41Q9E8</accession>
<dbReference type="SMART" id="SM00220">
    <property type="entry name" value="S_TKc"/>
    <property type="match status" value="1"/>
</dbReference>
<dbReference type="NCBIfam" id="NF038150">
    <property type="entry name" value="lanthi_synth_IV"/>
    <property type="match status" value="1"/>
</dbReference>
<keyword evidence="6" id="KW-0067">ATP-binding</keyword>
<dbReference type="InterPro" id="IPR058053">
    <property type="entry name" value="RamC_C"/>
</dbReference>
<dbReference type="InterPro" id="IPR057929">
    <property type="entry name" value="RamC_N"/>
</dbReference>
<feature type="region of interest" description="Disordered" evidence="8">
    <location>
        <begin position="35"/>
        <end position="79"/>
    </location>
</feature>
<dbReference type="GO" id="GO:0005524">
    <property type="term" value="F:ATP binding"/>
    <property type="evidence" value="ECO:0007669"/>
    <property type="project" value="UniProtKB-KW"/>
</dbReference>
<dbReference type="InterPro" id="IPR007822">
    <property type="entry name" value="LANC-like"/>
</dbReference>
<feature type="region of interest" description="Disordered" evidence="8">
    <location>
        <begin position="1008"/>
        <end position="1027"/>
    </location>
</feature>
<dbReference type="Proteomes" id="UP001165378">
    <property type="component" value="Unassembled WGS sequence"/>
</dbReference>
<organism evidence="10 11">
    <name type="scientific">Yinghuangia soli</name>
    <dbReference type="NCBI Taxonomy" id="2908204"/>
    <lineage>
        <taxon>Bacteria</taxon>
        <taxon>Bacillati</taxon>
        <taxon>Actinomycetota</taxon>
        <taxon>Actinomycetes</taxon>
        <taxon>Kitasatosporales</taxon>
        <taxon>Streptomycetaceae</taxon>
        <taxon>Yinghuangia</taxon>
    </lineage>
</organism>
<name>A0AA41Q9E8_9ACTN</name>
<sequence>MAATRVRGHRAAHGAARDLPGGTLVERVRAALDRHEAGVRKSTEAVAGDDAATAEAPGSTRPEAATGNPAGTAGTAGSAASDWEVRVDDLWCTATLRGRMLPAQGWKIHVSSATASAAEVLDRVCDVLVPRGVAFKCAADSEFLNMLNSREAERSSSGKFITVYPRDDIEFVELVDALDLATRGMVGPGVMSDRACRPGSIVHYRYGGFTSRARLGNDGAYRPVLTAPDGTQVDDSREAWFAPPPWAPDPLAARHTQQGKDGKGGVLVAGRFAVTAAIRHSAKGGVFVGTDTLTGADVVVKQARAFVEVDHSGRDARAALRHESALLERLAATGITPRQVALVEQEGTLFLAQERISGTSLRAWVMRHAGTEPRDAGGSPDVPWSLAGGVVAELLRVVGGMHAEGLVIRDLAPTNVMVTPNGELRLIDLELAADIGSFAGAAGTPGYRAPEQRAGSRSKHARGRGTHPVSPEADLYSLGGLLFLLATGTDPGLPDDVQEPGLSPRSTVDRIAAWLDLAARHGRTARLLAPAIRGLLRDEPGLRWDLDRVRAHLDAVERRGGAPVPAPGRSRDAARPHPWHNPAGRADEPSGPALVDRVLSDGLLHLAATMTPERRDHLWPVTAGGAAMDPCSVQYGGAGVLGVLVRAAQTPTLGPALRDLLRERIRTAADWLRERAEREPVALPGLHFGRSGTAWSLLEAADVLDDRELARQAAEMALKVPVRWPNPDVCHGAAGAGFTQLRFWDATGDDRFRQRVVACADGLLAAAREHGDLMLWQVPKDFDSQLAGAAHLGYAHGVAGIGAFLLAAGRATGRGAYLDAAMAAGRTLSRTVRGDDGAAWWAQGPADPPGVRLVHWCSGSSGAGTFLIRLWHATGDPLPRDLAEQAALAVRRARWHCGTTACHGLAGNGEFLLDLAELADPGAEDTYRRYAEECAELIASRSALLSGRLVPCDETAVGTSASYGTGLAGVAGFLLRLRHGGPRLWIDPVDAGTRLSGMEPIDLDRAEAEEAGDAAEDASADEAHRPERPAAAVTMTTAATPVTPVAPVTNAVTAVTAAVPDAAPSAPAPAVPPSAASAGTSGTTEGGHAA</sequence>
<proteinExistence type="predicted"/>
<dbReference type="EC" id="2.7.11.1" evidence="1"/>
<feature type="compositionally biased region" description="Low complexity" evidence="8">
    <location>
        <begin position="1073"/>
        <end position="1090"/>
    </location>
</feature>
<keyword evidence="2" id="KW-0723">Serine/threonine-protein kinase</keyword>
<feature type="binding site" evidence="7">
    <location>
        <position position="902"/>
    </location>
    <ligand>
        <name>Zn(2+)</name>
        <dbReference type="ChEBI" id="CHEBI:29105"/>
    </ligand>
</feature>
<dbReference type="SUPFAM" id="SSF158745">
    <property type="entry name" value="LanC-like"/>
    <property type="match status" value="1"/>
</dbReference>
<dbReference type="SUPFAM" id="SSF56112">
    <property type="entry name" value="Protein kinase-like (PK-like)"/>
    <property type="match status" value="1"/>
</dbReference>
<evidence type="ECO:0000313" key="11">
    <source>
        <dbReference type="Proteomes" id="UP001165378"/>
    </source>
</evidence>
<keyword evidence="7" id="KW-0479">Metal-binding</keyword>
<dbReference type="PANTHER" id="PTHR43289:SF6">
    <property type="entry name" value="SERINE_THREONINE-PROTEIN KINASE NEKL-3"/>
    <property type="match status" value="1"/>
</dbReference>
<evidence type="ECO:0000259" key="9">
    <source>
        <dbReference type="PROSITE" id="PS50011"/>
    </source>
</evidence>
<keyword evidence="3" id="KW-0808">Transferase</keyword>
<evidence type="ECO:0000256" key="7">
    <source>
        <dbReference type="PIRSR" id="PIRSR607822-1"/>
    </source>
</evidence>
<dbReference type="GO" id="GO:0031179">
    <property type="term" value="P:peptide modification"/>
    <property type="evidence" value="ECO:0007669"/>
    <property type="project" value="InterPro"/>
</dbReference>
<feature type="domain" description="Protein kinase" evidence="9">
    <location>
        <begin position="272"/>
        <end position="555"/>
    </location>
</feature>
<evidence type="ECO:0000256" key="8">
    <source>
        <dbReference type="SAM" id="MobiDB-lite"/>
    </source>
</evidence>
<feature type="compositionally biased region" description="Low complexity" evidence="8">
    <location>
        <begin position="44"/>
        <end position="56"/>
    </location>
</feature>
<feature type="binding site" evidence="7">
    <location>
        <position position="903"/>
    </location>
    <ligand>
        <name>Zn(2+)</name>
        <dbReference type="ChEBI" id="CHEBI:29105"/>
    </ligand>
</feature>
<feature type="compositionally biased region" description="Low complexity" evidence="8">
    <location>
        <begin position="64"/>
        <end position="79"/>
    </location>
</feature>
<dbReference type="AlphaFoldDB" id="A0AA41Q9E8"/>
<evidence type="ECO:0000313" key="10">
    <source>
        <dbReference type="EMBL" id="MCF2533196.1"/>
    </source>
</evidence>
<keyword evidence="7" id="KW-0862">Zinc</keyword>
<dbReference type="Gene3D" id="1.10.510.10">
    <property type="entry name" value="Transferase(Phosphotransferase) domain 1"/>
    <property type="match status" value="1"/>
</dbReference>
<evidence type="ECO:0000256" key="1">
    <source>
        <dbReference type="ARBA" id="ARBA00012513"/>
    </source>
</evidence>
<dbReference type="InterPro" id="IPR011009">
    <property type="entry name" value="Kinase-like_dom_sf"/>
</dbReference>
<feature type="compositionally biased region" description="Acidic residues" evidence="8">
    <location>
        <begin position="1009"/>
        <end position="1020"/>
    </location>
</feature>
<dbReference type="EMBL" id="JAKFHA010000045">
    <property type="protein sequence ID" value="MCF2533196.1"/>
    <property type="molecule type" value="Genomic_DNA"/>
</dbReference>
<comment type="caution">
    <text evidence="10">The sequence shown here is derived from an EMBL/GenBank/DDBJ whole genome shotgun (WGS) entry which is preliminary data.</text>
</comment>
<dbReference type="Pfam" id="PF00069">
    <property type="entry name" value="Pkinase"/>
    <property type="match status" value="1"/>
</dbReference>
<evidence type="ECO:0000256" key="5">
    <source>
        <dbReference type="ARBA" id="ARBA00022777"/>
    </source>
</evidence>
<evidence type="ECO:0000256" key="6">
    <source>
        <dbReference type="ARBA" id="ARBA00022840"/>
    </source>
</evidence>
<keyword evidence="11" id="KW-1185">Reference proteome</keyword>
<evidence type="ECO:0000256" key="3">
    <source>
        <dbReference type="ARBA" id="ARBA00022679"/>
    </source>
</evidence>
<dbReference type="Gene3D" id="1.50.10.20">
    <property type="match status" value="1"/>
</dbReference>
<dbReference type="PRINTS" id="PR01950">
    <property type="entry name" value="LANCSUPER"/>
</dbReference>
<reference evidence="10" key="1">
    <citation type="submission" date="2022-01" db="EMBL/GenBank/DDBJ databases">
        <title>Genome-Based Taxonomic Classification of the Phylum Actinobacteria.</title>
        <authorList>
            <person name="Gao Y."/>
        </authorList>
    </citation>
    <scope>NUCLEOTIDE SEQUENCE</scope>
    <source>
        <strain evidence="10">KLBMP 8922</strain>
    </source>
</reference>
<dbReference type="CDD" id="cd04791">
    <property type="entry name" value="LanC_SerThrkinase"/>
    <property type="match status" value="1"/>
</dbReference>